<evidence type="ECO:0000313" key="1">
    <source>
        <dbReference type="EMBL" id="CAG5075035.1"/>
    </source>
</evidence>
<dbReference type="EMBL" id="CAJRAU010000016">
    <property type="protein sequence ID" value="CAG5075035.1"/>
    <property type="molecule type" value="Genomic_DNA"/>
</dbReference>
<protein>
    <recommendedName>
        <fullName evidence="3">Transposase</fullName>
    </recommendedName>
</protein>
<comment type="caution">
    <text evidence="1">The sequence shown here is derived from an EMBL/GenBank/DDBJ whole genome shotgun (WGS) entry which is preliminary data.</text>
</comment>
<gene>
    <name evidence="1" type="ORF">DYBT9623_05554</name>
</gene>
<dbReference type="Proteomes" id="UP000679725">
    <property type="component" value="Unassembled WGS sequence"/>
</dbReference>
<proteinExistence type="predicted"/>
<accession>A0ABM8UZ46</accession>
<name>A0ABM8UZ46_9BACT</name>
<sequence>MAVERIYTPFPESQKRGTQYLTTCKNLGLSKREAISYEG</sequence>
<evidence type="ECO:0000313" key="2">
    <source>
        <dbReference type="Proteomes" id="UP000679725"/>
    </source>
</evidence>
<organism evidence="1 2">
    <name type="scientific">Dyadobacter linearis</name>
    <dbReference type="NCBI Taxonomy" id="2823330"/>
    <lineage>
        <taxon>Bacteria</taxon>
        <taxon>Pseudomonadati</taxon>
        <taxon>Bacteroidota</taxon>
        <taxon>Cytophagia</taxon>
        <taxon>Cytophagales</taxon>
        <taxon>Spirosomataceae</taxon>
        <taxon>Dyadobacter</taxon>
    </lineage>
</organism>
<reference evidence="1 2" key="1">
    <citation type="submission" date="2021-04" db="EMBL/GenBank/DDBJ databases">
        <authorList>
            <person name="Rodrigo-Torres L."/>
            <person name="Arahal R. D."/>
            <person name="Lucena T."/>
        </authorList>
    </citation>
    <scope>NUCLEOTIDE SEQUENCE [LARGE SCALE GENOMIC DNA]</scope>
    <source>
        <strain evidence="1 2">CECT 9623</strain>
    </source>
</reference>
<keyword evidence="2" id="KW-1185">Reference proteome</keyword>
<evidence type="ECO:0008006" key="3">
    <source>
        <dbReference type="Google" id="ProtNLM"/>
    </source>
</evidence>